<evidence type="ECO:0000313" key="3">
    <source>
        <dbReference type="Proteomes" id="UP000313359"/>
    </source>
</evidence>
<accession>A0A5C2RVJ3</accession>
<dbReference type="Proteomes" id="UP000313359">
    <property type="component" value="Unassembled WGS sequence"/>
</dbReference>
<reference evidence="2" key="1">
    <citation type="journal article" date="2018" name="Genome Biol. Evol.">
        <title>Genomics and development of Lentinus tigrinus, a white-rot wood-decaying mushroom with dimorphic fruiting bodies.</title>
        <authorList>
            <person name="Wu B."/>
            <person name="Xu Z."/>
            <person name="Knudson A."/>
            <person name="Carlson A."/>
            <person name="Chen N."/>
            <person name="Kovaka S."/>
            <person name="LaButti K."/>
            <person name="Lipzen A."/>
            <person name="Pennachio C."/>
            <person name="Riley R."/>
            <person name="Schakwitz W."/>
            <person name="Umezawa K."/>
            <person name="Ohm R.A."/>
            <person name="Grigoriev I.V."/>
            <person name="Nagy L.G."/>
            <person name="Gibbons J."/>
            <person name="Hibbett D."/>
        </authorList>
    </citation>
    <scope>NUCLEOTIDE SEQUENCE [LARGE SCALE GENOMIC DNA]</scope>
    <source>
        <strain evidence="2">ALCF2SS1-6</strain>
    </source>
</reference>
<evidence type="ECO:0000313" key="2">
    <source>
        <dbReference type="EMBL" id="RPD55642.1"/>
    </source>
</evidence>
<keyword evidence="3" id="KW-1185">Reference proteome</keyword>
<dbReference type="OrthoDB" id="19861at2759"/>
<evidence type="ECO:0000256" key="1">
    <source>
        <dbReference type="SAM" id="MobiDB-lite"/>
    </source>
</evidence>
<proteinExistence type="predicted"/>
<feature type="region of interest" description="Disordered" evidence="1">
    <location>
        <begin position="269"/>
        <end position="297"/>
    </location>
</feature>
<dbReference type="AlphaFoldDB" id="A0A5C2RVJ3"/>
<organism evidence="2 3">
    <name type="scientific">Lentinus tigrinus ALCF2SS1-6</name>
    <dbReference type="NCBI Taxonomy" id="1328759"/>
    <lineage>
        <taxon>Eukaryota</taxon>
        <taxon>Fungi</taxon>
        <taxon>Dikarya</taxon>
        <taxon>Basidiomycota</taxon>
        <taxon>Agaricomycotina</taxon>
        <taxon>Agaricomycetes</taxon>
        <taxon>Polyporales</taxon>
        <taxon>Polyporaceae</taxon>
        <taxon>Lentinus</taxon>
    </lineage>
</organism>
<protein>
    <submittedName>
        <fullName evidence="2">Uncharacterized protein</fullName>
    </submittedName>
</protein>
<name>A0A5C2RVJ3_9APHY</name>
<dbReference type="EMBL" id="ML122294">
    <property type="protein sequence ID" value="RPD55642.1"/>
    <property type="molecule type" value="Genomic_DNA"/>
</dbReference>
<gene>
    <name evidence="2" type="ORF">L227DRAFT_509913</name>
</gene>
<sequence>MSTAEPPTPIERAERLWRTAWGHPWPHRFRKVISIQDIFPDGDVPISTDDSDDDESRIPNEFKYTCLHGMKSVFEACGGSATPVQDVLVIRPEYVWLRETMQHGYLADADSIVITGQPGIGKTVFLLYLLLYRLERKLPTAIHLYGDAFVMFNNKGAEIGSARAQGTSITEDYWALTDSNAKLAQPCNAFITSDARVIQASPPKPDRWKAWCKHRSGKVVVSDLPRPLEIGAIVKELGLQTNEVYPLVSKWGPCIRSILSVLKPKVARKSSEEGRKSSEEDRESDARMARMSEEDARLRAKTARMSAEADLSRAAEDAAKAILAMPSAFLSPLQARTPDDVWSALLFVSPDRQRLPGTDLVFDSGGAFTHIPTPYLTEVFNAGRSTNNKLCSSFAGSLRMLSCNHSQPWT</sequence>